<dbReference type="Pfam" id="PF05598">
    <property type="entry name" value="DUF772"/>
    <property type="match status" value="1"/>
</dbReference>
<evidence type="ECO:0000313" key="4">
    <source>
        <dbReference type="Proteomes" id="UP000230391"/>
    </source>
</evidence>
<dbReference type="AlphaFoldDB" id="A0A2M8FF50"/>
<dbReference type="InterPro" id="IPR002559">
    <property type="entry name" value="Transposase_11"/>
</dbReference>
<feature type="domain" description="Transposase InsH N-terminal" evidence="2">
    <location>
        <begin position="20"/>
        <end position="114"/>
    </location>
</feature>
<comment type="caution">
    <text evidence="3">The sequence shown here is derived from an EMBL/GenBank/DDBJ whole genome shotgun (WGS) entry which is preliminary data.</text>
</comment>
<dbReference type="PANTHER" id="PTHR35604:SF2">
    <property type="entry name" value="TRANSPOSASE INSH FOR INSERTION SEQUENCE ELEMENT IS5A-RELATED"/>
    <property type="match status" value="1"/>
</dbReference>
<dbReference type="Pfam" id="PF01609">
    <property type="entry name" value="DDE_Tnp_1"/>
    <property type="match status" value="1"/>
</dbReference>
<proteinExistence type="predicted"/>
<dbReference type="InterPro" id="IPR008490">
    <property type="entry name" value="Transposase_InsH_N"/>
</dbReference>
<organism evidence="3 4">
    <name type="scientific">Candidatus Kaiserbacteria bacterium CG_4_9_14_0_2_um_filter_41_32</name>
    <dbReference type="NCBI Taxonomy" id="1974601"/>
    <lineage>
        <taxon>Bacteria</taxon>
        <taxon>Candidatus Kaiseribacteriota</taxon>
    </lineage>
</organism>
<evidence type="ECO:0000259" key="1">
    <source>
        <dbReference type="Pfam" id="PF01609"/>
    </source>
</evidence>
<dbReference type="PANTHER" id="PTHR35604">
    <property type="entry name" value="TRANSPOSASE INSH FOR INSERTION SEQUENCE ELEMENT IS5A-RELATED"/>
    <property type="match status" value="1"/>
</dbReference>
<accession>A0A2M8FF50</accession>
<name>A0A2M8FF50_9BACT</name>
<dbReference type="Proteomes" id="UP000230391">
    <property type="component" value="Unassembled WGS sequence"/>
</dbReference>
<protein>
    <submittedName>
        <fullName evidence="3">DDE transposase</fullName>
    </submittedName>
</protein>
<gene>
    <name evidence="3" type="ORF">CO026_01555</name>
</gene>
<evidence type="ECO:0000259" key="2">
    <source>
        <dbReference type="Pfam" id="PF05598"/>
    </source>
</evidence>
<dbReference type="GO" id="GO:0006313">
    <property type="term" value="P:DNA transposition"/>
    <property type="evidence" value="ECO:0007669"/>
    <property type="project" value="InterPro"/>
</dbReference>
<dbReference type="EMBL" id="PFRD01000060">
    <property type="protein sequence ID" value="PJC56215.1"/>
    <property type="molecule type" value="Genomic_DNA"/>
</dbReference>
<dbReference type="GO" id="GO:0003677">
    <property type="term" value="F:DNA binding"/>
    <property type="evidence" value="ECO:0007669"/>
    <property type="project" value="InterPro"/>
</dbReference>
<reference evidence="4" key="1">
    <citation type="submission" date="2017-09" db="EMBL/GenBank/DDBJ databases">
        <title>Depth-based differentiation of microbial function through sediment-hosted aquifers and enrichment of novel symbionts in the deep terrestrial subsurface.</title>
        <authorList>
            <person name="Probst A.J."/>
            <person name="Ladd B."/>
            <person name="Jarett J.K."/>
            <person name="Geller-Mcgrath D.E."/>
            <person name="Sieber C.M.K."/>
            <person name="Emerson J.B."/>
            <person name="Anantharaman K."/>
            <person name="Thomas B.C."/>
            <person name="Malmstrom R."/>
            <person name="Stieglmeier M."/>
            <person name="Klingl A."/>
            <person name="Woyke T."/>
            <person name="Ryan C.M."/>
            <person name="Banfield J.F."/>
        </authorList>
    </citation>
    <scope>NUCLEOTIDE SEQUENCE [LARGE SCALE GENOMIC DNA]</scope>
</reference>
<feature type="domain" description="Transposase IS4-like" evidence="1">
    <location>
        <begin position="144"/>
        <end position="317"/>
    </location>
</feature>
<sequence>MLQPNDKTNPFLLQTEAEIFNKIIEPTHPFRRLKEIIDFEQFVSPLRSLYSDLGTTGIAIEKGFLALLIQFWEDYSDREMEKCVKENMAVRWFSGFGLLEQTPDHTYFCKLRKRIGAQKLYDIFTAINKQLESLGLVGNVFTFIDASSIITKTALWDERDKAIADGEAKLNNKNVKNYAADKDARWGAKSKTNIWFGYKRHEAVDMRHGLITKLAVTAANVPDYKATKSICPKQGMVFSDKLFDCKENNNTLKAKSLHAGTIRKNNNKQKNKDLDRWISAMRMPFESTFSKCRKRAKFKGRAKVFFQATFEAICHNLRKALTVLPIQTSPWIGALG</sequence>
<evidence type="ECO:0000313" key="3">
    <source>
        <dbReference type="EMBL" id="PJC56215.1"/>
    </source>
</evidence>
<dbReference type="GO" id="GO:0004803">
    <property type="term" value="F:transposase activity"/>
    <property type="evidence" value="ECO:0007669"/>
    <property type="project" value="InterPro"/>
</dbReference>